<evidence type="ECO:0000256" key="2">
    <source>
        <dbReference type="ARBA" id="ARBA00004673"/>
    </source>
</evidence>
<evidence type="ECO:0000256" key="8">
    <source>
        <dbReference type="ARBA" id="ARBA00023002"/>
    </source>
</evidence>
<reference evidence="14 15" key="1">
    <citation type="submission" date="2019-10" db="EMBL/GenBank/DDBJ databases">
        <title>Assembly and Annotation for the nematode Trichostrongylus colubriformis.</title>
        <authorList>
            <person name="Martin J."/>
        </authorList>
    </citation>
    <scope>NUCLEOTIDE SEQUENCE [LARGE SCALE GENOMIC DNA]</scope>
    <source>
        <strain evidence="14">G859</strain>
        <tissue evidence="14">Whole worm</tissue>
    </source>
</reference>
<dbReference type="EMBL" id="WIXE01012245">
    <property type="protein sequence ID" value="KAK5976068.1"/>
    <property type="molecule type" value="Genomic_DNA"/>
</dbReference>
<accession>A0AAN8IME6</accession>
<evidence type="ECO:0000256" key="9">
    <source>
        <dbReference type="ARBA" id="ARBA00023128"/>
    </source>
</evidence>
<dbReference type="Proteomes" id="UP001331761">
    <property type="component" value="Unassembled WGS sequence"/>
</dbReference>
<organism evidence="14 15">
    <name type="scientific">Trichostrongylus colubriformis</name>
    <name type="common">Black scour worm</name>
    <dbReference type="NCBI Taxonomy" id="6319"/>
    <lineage>
        <taxon>Eukaryota</taxon>
        <taxon>Metazoa</taxon>
        <taxon>Ecdysozoa</taxon>
        <taxon>Nematoda</taxon>
        <taxon>Chromadorea</taxon>
        <taxon>Rhabditida</taxon>
        <taxon>Rhabditina</taxon>
        <taxon>Rhabditomorpha</taxon>
        <taxon>Strongyloidea</taxon>
        <taxon>Trichostrongylidae</taxon>
        <taxon>Trichostrongylus</taxon>
    </lineage>
</organism>
<evidence type="ECO:0000256" key="1">
    <source>
        <dbReference type="ARBA" id="ARBA00004434"/>
    </source>
</evidence>
<keyword evidence="8" id="KW-0560">Oxidoreductase</keyword>
<dbReference type="GO" id="GO:0005743">
    <property type="term" value="C:mitochondrial inner membrane"/>
    <property type="evidence" value="ECO:0007669"/>
    <property type="project" value="UniProtKB-SubCell"/>
</dbReference>
<dbReference type="Gene3D" id="4.10.95.10">
    <property type="entry name" value="Cytochrome c oxidase, subunit VIa"/>
    <property type="match status" value="2"/>
</dbReference>
<dbReference type="GO" id="GO:0030234">
    <property type="term" value="F:enzyme regulator activity"/>
    <property type="evidence" value="ECO:0007669"/>
    <property type="project" value="TreeGrafter"/>
</dbReference>
<dbReference type="GO" id="GO:0006123">
    <property type="term" value="P:mitochondrial electron transport, cytochrome c to oxygen"/>
    <property type="evidence" value="ECO:0007669"/>
    <property type="project" value="TreeGrafter"/>
</dbReference>
<evidence type="ECO:0000313" key="15">
    <source>
        <dbReference type="Proteomes" id="UP001331761"/>
    </source>
</evidence>
<keyword evidence="9 12" id="KW-0496">Mitochondrion</keyword>
<keyword evidence="7 13" id="KW-1133">Transmembrane helix</keyword>
<gene>
    <name evidence="14" type="ORF">GCK32_010400</name>
</gene>
<evidence type="ECO:0000256" key="10">
    <source>
        <dbReference type="ARBA" id="ARBA00023136"/>
    </source>
</evidence>
<comment type="pathway">
    <text evidence="2">Energy metabolism; oxidative phosphorylation.</text>
</comment>
<dbReference type="GO" id="GO:0016491">
    <property type="term" value="F:oxidoreductase activity"/>
    <property type="evidence" value="ECO:0007669"/>
    <property type="project" value="UniProtKB-KW"/>
</dbReference>
<dbReference type="PROSITE" id="PS01329">
    <property type="entry name" value="COX6A"/>
    <property type="match status" value="1"/>
</dbReference>
<comment type="subcellular location">
    <subcellularLocation>
        <location evidence="1">Mitochondrion inner membrane</location>
        <topology evidence="1">Single-pass membrane protein</topology>
    </subcellularLocation>
</comment>
<dbReference type="AlphaFoldDB" id="A0AAN8IME6"/>
<evidence type="ECO:0000256" key="6">
    <source>
        <dbReference type="ARBA" id="ARBA00022946"/>
    </source>
</evidence>
<evidence type="ECO:0000256" key="5">
    <source>
        <dbReference type="ARBA" id="ARBA00022792"/>
    </source>
</evidence>
<evidence type="ECO:0000313" key="14">
    <source>
        <dbReference type="EMBL" id="KAK5976068.1"/>
    </source>
</evidence>
<keyword evidence="15" id="KW-1185">Reference proteome</keyword>
<evidence type="ECO:0000256" key="3">
    <source>
        <dbReference type="ARBA" id="ARBA00005553"/>
    </source>
</evidence>
<keyword evidence="6" id="KW-0809">Transit peptide</keyword>
<evidence type="ECO:0000256" key="13">
    <source>
        <dbReference type="SAM" id="Phobius"/>
    </source>
</evidence>
<evidence type="ECO:0000256" key="7">
    <source>
        <dbReference type="ARBA" id="ARBA00022989"/>
    </source>
</evidence>
<dbReference type="InterPro" id="IPR036418">
    <property type="entry name" value="Cyt_c_oxidase_su6a_sf"/>
</dbReference>
<evidence type="ECO:0000256" key="4">
    <source>
        <dbReference type="ARBA" id="ARBA00022692"/>
    </source>
</evidence>
<dbReference type="InterPro" id="IPR018507">
    <property type="entry name" value="Cyt_c_oxidase_su6a_CS"/>
</dbReference>
<keyword evidence="10 12" id="KW-0472">Membrane</keyword>
<dbReference type="SUPFAM" id="SSF81411">
    <property type="entry name" value="Mitochondrial cytochrome c oxidase subunit VIa"/>
    <property type="match status" value="2"/>
</dbReference>
<dbReference type="PANTHER" id="PTHR11504:SF0">
    <property type="entry name" value="CYTOCHROME C OXIDASE SUBUNIT"/>
    <property type="match status" value="1"/>
</dbReference>
<dbReference type="Pfam" id="PF02046">
    <property type="entry name" value="COX6A"/>
    <property type="match status" value="1"/>
</dbReference>
<sequence length="179" mass="20571">IPKSAQQSAAGPSVCFIPYFCSFKAMSGVSRLLLTSRGAVVRSTQRNSSGGFYGSHNFDGFKKSMTGTLKEAHTTKETWKKIFIYASIPCLALTMYAAYKDHKHHMAHERPEYVAYPYLNVRNKDHKRHMSHERPEYIAYPYLNVRNKPFPWGDGNHTLFHNPKEQYVPGVGFEKERDH</sequence>
<keyword evidence="4 13" id="KW-0812">Transmembrane</keyword>
<proteinExistence type="inferred from homology"/>
<evidence type="ECO:0000256" key="12">
    <source>
        <dbReference type="RuleBase" id="RU004397"/>
    </source>
</evidence>
<feature type="non-terminal residue" evidence="14">
    <location>
        <position position="1"/>
    </location>
</feature>
<keyword evidence="5 12" id="KW-0999">Mitochondrion inner membrane</keyword>
<name>A0AAN8IME6_TRICO</name>
<comment type="similarity">
    <text evidence="3 11">Belongs to the cytochrome c oxidase subunit 6A family.</text>
</comment>
<evidence type="ECO:0000256" key="11">
    <source>
        <dbReference type="RuleBase" id="RU004396"/>
    </source>
</evidence>
<protein>
    <recommendedName>
        <fullName evidence="12">Cytochrome c oxidase subunit</fullName>
    </recommendedName>
    <alternativeName>
        <fullName evidence="12">Cytochrome c oxidase polypeptide VIa</fullName>
    </alternativeName>
</protein>
<dbReference type="InterPro" id="IPR001349">
    <property type="entry name" value="Cyt_c_oxidase_su6a"/>
</dbReference>
<feature type="transmembrane region" description="Helical" evidence="13">
    <location>
        <begin position="82"/>
        <end position="99"/>
    </location>
</feature>
<comment type="caution">
    <text evidence="14">The sequence shown here is derived from an EMBL/GenBank/DDBJ whole genome shotgun (WGS) entry which is preliminary data.</text>
</comment>
<dbReference type="PANTHER" id="PTHR11504">
    <property type="entry name" value="CYTOCHROME C OXIDASE POLYPEPTIDE VIA"/>
    <property type="match status" value="1"/>
</dbReference>